<evidence type="ECO:0000259" key="2">
    <source>
        <dbReference type="Pfam" id="PF26153"/>
    </source>
</evidence>
<dbReference type="Pfam" id="PF26150">
    <property type="entry name" value="LEA-2_4"/>
    <property type="match status" value="1"/>
</dbReference>
<organism evidence="3 4">
    <name type="scientific">Arthrobotrys conoides</name>
    <dbReference type="NCBI Taxonomy" id="74498"/>
    <lineage>
        <taxon>Eukaryota</taxon>
        <taxon>Fungi</taxon>
        <taxon>Dikarya</taxon>
        <taxon>Ascomycota</taxon>
        <taxon>Pezizomycotina</taxon>
        <taxon>Orbiliomycetes</taxon>
        <taxon>Orbiliales</taxon>
        <taxon>Orbiliaceae</taxon>
        <taxon>Arthrobotrys</taxon>
    </lineage>
</organism>
<evidence type="ECO:0000259" key="1">
    <source>
        <dbReference type="Pfam" id="PF26150"/>
    </source>
</evidence>
<dbReference type="Pfam" id="PF26153">
    <property type="entry name" value="LEA-2L_5"/>
    <property type="match status" value="1"/>
</dbReference>
<gene>
    <name evidence="3" type="ORF">TWF506_003832</name>
</gene>
<proteinExistence type="predicted"/>
<dbReference type="AlphaFoldDB" id="A0AAN8P4B2"/>
<protein>
    <submittedName>
        <fullName evidence="3">Uncharacterized protein</fullName>
    </submittedName>
</protein>
<keyword evidence="4" id="KW-1185">Reference proteome</keyword>
<dbReference type="EMBL" id="JAVHJM010000013">
    <property type="protein sequence ID" value="KAK6499204.1"/>
    <property type="molecule type" value="Genomic_DNA"/>
</dbReference>
<name>A0AAN8P4B2_9PEZI</name>
<dbReference type="PANTHER" id="PTHR35895:SF3">
    <property type="entry name" value="PRE-RRNA PROCESSING PROTEIN"/>
    <property type="match status" value="1"/>
</dbReference>
<reference evidence="3 4" key="1">
    <citation type="submission" date="2019-10" db="EMBL/GenBank/DDBJ databases">
        <authorList>
            <person name="Palmer J.M."/>
        </authorList>
    </citation>
    <scope>NUCLEOTIDE SEQUENCE [LARGE SCALE GENOMIC DNA]</scope>
    <source>
        <strain evidence="3 4">TWF506</strain>
    </source>
</reference>
<dbReference type="PANTHER" id="PTHR35895">
    <property type="entry name" value="CHROMOSOME 16, WHOLE GENOME SHOTGUN SEQUENCE"/>
    <property type="match status" value="1"/>
</dbReference>
<evidence type="ECO:0000313" key="4">
    <source>
        <dbReference type="Proteomes" id="UP001307849"/>
    </source>
</evidence>
<feature type="domain" description="Tag1-like fifth Ig-like" evidence="2">
    <location>
        <begin position="128"/>
        <end position="236"/>
    </location>
</feature>
<evidence type="ECO:0000313" key="3">
    <source>
        <dbReference type="EMBL" id="KAK6499204.1"/>
    </source>
</evidence>
<comment type="caution">
    <text evidence="3">The sequence shown here is derived from an EMBL/GenBank/DDBJ whole genome shotgun (WGS) entry which is preliminary data.</text>
</comment>
<sequence>MSAKVTFTNPTNYTATIPYLNILFTKNGTILGNGTLVNATIGLGENQVAVEAFWAPADGGETARAKGMALLGEYVSGENSTITVRVHEKSLPSLPTLSKALEFLEFKLSLPPPPLDSLPNPPDADPANPPRFVQSATLHVLGSTGSFELRNPFQRNTIFISNISGVATHNGTALGMLDYGYQIAIPPGLSETPKLPVQWTLRGVGYDILVKAAGGILKIDAKAECNVRIGRWEERLKFHGSGIGAHVHLR</sequence>
<feature type="domain" description="Tag1-like fourth Ig-like" evidence="1">
    <location>
        <begin position="2"/>
        <end position="96"/>
    </location>
</feature>
<accession>A0AAN8P4B2</accession>
<dbReference type="GO" id="GO:0000329">
    <property type="term" value="C:fungal-type vacuole membrane"/>
    <property type="evidence" value="ECO:0007669"/>
    <property type="project" value="InterPro"/>
</dbReference>
<dbReference type="InterPro" id="IPR046368">
    <property type="entry name" value="Tag1"/>
</dbReference>
<dbReference type="InterPro" id="IPR059065">
    <property type="entry name" value="Ig_Tag1-like_4th"/>
</dbReference>
<dbReference type="Proteomes" id="UP001307849">
    <property type="component" value="Unassembled WGS sequence"/>
</dbReference>
<dbReference type="InterPro" id="IPR059066">
    <property type="entry name" value="Ig_Tag1-like_5th"/>
</dbReference>